<evidence type="ECO:0000313" key="1">
    <source>
        <dbReference type="EMBL" id="CDW40077.1"/>
    </source>
</evidence>
<protein>
    <submittedName>
        <fullName evidence="1">Uncharacterized protein</fullName>
    </submittedName>
</protein>
<proteinExistence type="predicted"/>
<sequence length="64" mass="7341">FYSVQLLTMMAVPMAYPTVIMTVLSTPKFGLEVRQILFSKTPQTAKFRGWRSGLDEATWRQVKS</sequence>
<feature type="non-terminal residue" evidence="1">
    <location>
        <position position="1"/>
    </location>
</feature>
<name>A0A0K2UQC9_LEPSM</name>
<dbReference type="AlphaFoldDB" id="A0A0K2UQC9"/>
<organism evidence="1">
    <name type="scientific">Lepeophtheirus salmonis</name>
    <name type="common">Salmon louse</name>
    <name type="synonym">Caligus salmonis</name>
    <dbReference type="NCBI Taxonomy" id="72036"/>
    <lineage>
        <taxon>Eukaryota</taxon>
        <taxon>Metazoa</taxon>
        <taxon>Ecdysozoa</taxon>
        <taxon>Arthropoda</taxon>
        <taxon>Crustacea</taxon>
        <taxon>Multicrustacea</taxon>
        <taxon>Hexanauplia</taxon>
        <taxon>Copepoda</taxon>
        <taxon>Siphonostomatoida</taxon>
        <taxon>Caligidae</taxon>
        <taxon>Lepeophtheirus</taxon>
    </lineage>
</organism>
<dbReference type="EMBL" id="HACA01022716">
    <property type="protein sequence ID" value="CDW40077.1"/>
    <property type="molecule type" value="Transcribed_RNA"/>
</dbReference>
<reference evidence="1" key="1">
    <citation type="submission" date="2014-05" db="EMBL/GenBank/DDBJ databases">
        <authorList>
            <person name="Chronopoulou M."/>
        </authorList>
    </citation>
    <scope>NUCLEOTIDE SEQUENCE</scope>
    <source>
        <tissue evidence="1">Whole organism</tissue>
    </source>
</reference>
<accession>A0A0K2UQC9</accession>